<protein>
    <submittedName>
        <fullName evidence="1">Uncharacterized protein</fullName>
    </submittedName>
</protein>
<comment type="caution">
    <text evidence="1">The sequence shown here is derived from an EMBL/GenBank/DDBJ whole genome shotgun (WGS) entry which is preliminary data.</text>
</comment>
<reference evidence="1" key="2">
    <citation type="submission" date="2020-09" db="EMBL/GenBank/DDBJ databases">
        <authorList>
            <person name="Sun Q."/>
            <person name="Ohkuma M."/>
        </authorList>
    </citation>
    <scope>NUCLEOTIDE SEQUENCE</scope>
    <source>
        <strain evidence="1">JCM 4633</strain>
    </source>
</reference>
<reference evidence="1" key="1">
    <citation type="journal article" date="2014" name="Int. J. Syst. Evol. Microbiol.">
        <title>Complete genome sequence of Corynebacterium casei LMG S-19264T (=DSM 44701T), isolated from a smear-ripened cheese.</title>
        <authorList>
            <consortium name="US DOE Joint Genome Institute (JGI-PGF)"/>
            <person name="Walter F."/>
            <person name="Albersmeier A."/>
            <person name="Kalinowski J."/>
            <person name="Ruckert C."/>
        </authorList>
    </citation>
    <scope>NUCLEOTIDE SEQUENCE</scope>
    <source>
        <strain evidence="1">JCM 4633</strain>
    </source>
</reference>
<evidence type="ECO:0000313" key="1">
    <source>
        <dbReference type="EMBL" id="GHC59632.1"/>
    </source>
</evidence>
<dbReference type="InterPro" id="IPR013815">
    <property type="entry name" value="ATP_grasp_subdomain_1"/>
</dbReference>
<proteinExistence type="predicted"/>
<dbReference type="AlphaFoldDB" id="A0A918WMF3"/>
<dbReference type="GO" id="GO:0005524">
    <property type="term" value="F:ATP binding"/>
    <property type="evidence" value="ECO:0007669"/>
    <property type="project" value="InterPro"/>
</dbReference>
<dbReference type="Gene3D" id="3.30.1490.20">
    <property type="entry name" value="ATP-grasp fold, A domain"/>
    <property type="match status" value="1"/>
</dbReference>
<organism evidence="1 2">
    <name type="scientific">Streptomyces cinnamoneus</name>
    <name type="common">Streptoverticillium cinnamoneum</name>
    <dbReference type="NCBI Taxonomy" id="53446"/>
    <lineage>
        <taxon>Bacteria</taxon>
        <taxon>Bacillati</taxon>
        <taxon>Actinomycetota</taxon>
        <taxon>Actinomycetes</taxon>
        <taxon>Kitasatosporales</taxon>
        <taxon>Streptomycetaceae</taxon>
        <taxon>Streptomyces</taxon>
        <taxon>Streptomyces cinnamoneus group</taxon>
    </lineage>
</organism>
<accession>A0A918WMF3</accession>
<name>A0A918WMF3_STRCJ</name>
<sequence>MMRDLVLADTAAESMDPHLVGHKFARQAQLRLAGYDVPEFVCVSAGAFDTWCPRPGCRS</sequence>
<gene>
    <name evidence="1" type="ORF">GCM10010507_40630</name>
</gene>
<dbReference type="EMBL" id="BMVB01000014">
    <property type="protein sequence ID" value="GHC59632.1"/>
    <property type="molecule type" value="Genomic_DNA"/>
</dbReference>
<evidence type="ECO:0000313" key="2">
    <source>
        <dbReference type="Proteomes" id="UP000646244"/>
    </source>
</evidence>
<dbReference type="Proteomes" id="UP000646244">
    <property type="component" value="Unassembled WGS sequence"/>
</dbReference>